<feature type="domain" description="ABC1 atypical kinase-like" evidence="6">
    <location>
        <begin position="374"/>
        <end position="628"/>
    </location>
</feature>
<accession>A0AAF0JD57</accession>
<feature type="compositionally biased region" description="Polar residues" evidence="5">
    <location>
        <begin position="86"/>
        <end position="96"/>
    </location>
</feature>
<feature type="region of interest" description="Disordered" evidence="5">
    <location>
        <begin position="187"/>
        <end position="240"/>
    </location>
</feature>
<evidence type="ECO:0000313" key="8">
    <source>
        <dbReference type="Proteomes" id="UP001214628"/>
    </source>
</evidence>
<dbReference type="GO" id="GO:0006744">
    <property type="term" value="P:ubiquinone biosynthetic process"/>
    <property type="evidence" value="ECO:0007669"/>
    <property type="project" value="TreeGrafter"/>
</dbReference>
<feature type="compositionally biased region" description="Basic and acidic residues" evidence="5">
    <location>
        <begin position="198"/>
        <end position="207"/>
    </location>
</feature>
<feature type="compositionally biased region" description="Pro residues" evidence="5">
    <location>
        <begin position="75"/>
        <end position="85"/>
    </location>
</feature>
<dbReference type="InterPro" id="IPR004147">
    <property type="entry name" value="ABC1_dom"/>
</dbReference>
<dbReference type="SUPFAM" id="SSF56112">
    <property type="entry name" value="Protein kinase-like (PK-like)"/>
    <property type="match status" value="1"/>
</dbReference>
<dbReference type="Proteomes" id="UP001214628">
    <property type="component" value="Chromosome 1"/>
</dbReference>
<feature type="compositionally biased region" description="Polar residues" evidence="5">
    <location>
        <begin position="231"/>
        <end position="240"/>
    </location>
</feature>
<dbReference type="EMBL" id="CP118375">
    <property type="protein sequence ID" value="WFD42029.1"/>
    <property type="molecule type" value="Genomic_DNA"/>
</dbReference>
<dbReference type="InterPro" id="IPR034646">
    <property type="entry name" value="ADCK3_dom"/>
</dbReference>
<evidence type="ECO:0000256" key="1">
    <source>
        <dbReference type="ARBA" id="ARBA00009670"/>
    </source>
</evidence>
<keyword evidence="4" id="KW-0067">ATP-binding</keyword>
<feature type="compositionally biased region" description="Basic and acidic residues" evidence="5">
    <location>
        <begin position="115"/>
        <end position="131"/>
    </location>
</feature>
<keyword evidence="3" id="KW-0547">Nucleotide-binding</keyword>
<dbReference type="PANTHER" id="PTHR43851">
    <property type="match status" value="1"/>
</dbReference>
<protein>
    <recommendedName>
        <fullName evidence="6">ABC1 atypical kinase-like domain-containing protein</fullName>
    </recommendedName>
</protein>
<name>A0AAF0JD57_9BASI</name>
<feature type="region of interest" description="Disordered" evidence="5">
    <location>
        <begin position="795"/>
        <end position="815"/>
    </location>
</feature>
<dbReference type="CDD" id="cd13970">
    <property type="entry name" value="ABC1_ADCK3"/>
    <property type="match status" value="1"/>
</dbReference>
<evidence type="ECO:0000313" key="7">
    <source>
        <dbReference type="EMBL" id="WFD42029.1"/>
    </source>
</evidence>
<dbReference type="AlphaFoldDB" id="A0AAF0JD57"/>
<evidence type="ECO:0000256" key="5">
    <source>
        <dbReference type="SAM" id="MobiDB-lite"/>
    </source>
</evidence>
<reference evidence="7" key="1">
    <citation type="submission" date="2023-02" db="EMBL/GenBank/DDBJ databases">
        <title>Mating type loci evolution in Malassezia.</title>
        <authorList>
            <person name="Coelho M.A."/>
        </authorList>
    </citation>
    <scope>NUCLEOTIDE SEQUENCE</scope>
    <source>
        <strain evidence="7">CBS 14136</strain>
    </source>
</reference>
<evidence type="ECO:0000259" key="6">
    <source>
        <dbReference type="Pfam" id="PF03109"/>
    </source>
</evidence>
<evidence type="ECO:0000256" key="4">
    <source>
        <dbReference type="ARBA" id="ARBA00022840"/>
    </source>
</evidence>
<dbReference type="InterPro" id="IPR011009">
    <property type="entry name" value="Kinase-like_dom_sf"/>
</dbReference>
<organism evidence="7 8">
    <name type="scientific">Malassezia psittaci</name>
    <dbReference type="NCBI Taxonomy" id="1821823"/>
    <lineage>
        <taxon>Eukaryota</taxon>
        <taxon>Fungi</taxon>
        <taxon>Dikarya</taxon>
        <taxon>Basidiomycota</taxon>
        <taxon>Ustilaginomycotina</taxon>
        <taxon>Malasseziomycetes</taxon>
        <taxon>Malasseziales</taxon>
        <taxon>Malasseziaceae</taxon>
        <taxon>Malassezia</taxon>
    </lineage>
</organism>
<evidence type="ECO:0000256" key="3">
    <source>
        <dbReference type="ARBA" id="ARBA00022741"/>
    </source>
</evidence>
<feature type="compositionally biased region" description="Polar residues" evidence="5">
    <location>
        <begin position="43"/>
        <end position="52"/>
    </location>
</feature>
<feature type="region of interest" description="Disordered" evidence="5">
    <location>
        <begin position="39"/>
        <end position="151"/>
    </location>
</feature>
<keyword evidence="8" id="KW-1185">Reference proteome</keyword>
<dbReference type="GO" id="GO:0005524">
    <property type="term" value="F:ATP binding"/>
    <property type="evidence" value="ECO:0007669"/>
    <property type="project" value="UniProtKB-KW"/>
</dbReference>
<gene>
    <name evidence="7" type="ORF">MPSI1_000666</name>
</gene>
<dbReference type="GO" id="GO:0016740">
    <property type="term" value="F:transferase activity"/>
    <property type="evidence" value="ECO:0007669"/>
    <property type="project" value="UniProtKB-KW"/>
</dbReference>
<dbReference type="InterPro" id="IPR051409">
    <property type="entry name" value="Atypical_kinase_ADCK"/>
</dbReference>
<keyword evidence="2" id="KW-0808">Transferase</keyword>
<dbReference type="Pfam" id="PF03109">
    <property type="entry name" value="ABC1"/>
    <property type="match status" value="1"/>
</dbReference>
<comment type="similarity">
    <text evidence="1">Belongs to the protein kinase superfamily. ADCK protein kinase family.</text>
</comment>
<proteinExistence type="inferred from homology"/>
<evidence type="ECO:0000256" key="2">
    <source>
        <dbReference type="ARBA" id="ARBA00022679"/>
    </source>
</evidence>
<feature type="compositionally biased region" description="Low complexity" evidence="5">
    <location>
        <begin position="210"/>
        <end position="221"/>
    </location>
</feature>
<dbReference type="PANTHER" id="PTHR43851:SF3">
    <property type="entry name" value="COENZYME Q8"/>
    <property type="match status" value="1"/>
</dbReference>
<feature type="region of interest" description="Disordered" evidence="5">
    <location>
        <begin position="162"/>
        <end position="181"/>
    </location>
</feature>
<sequence>MWRGQQTVTWADLAVLSKSAARLAQQVVSNQAAAATPLAVNEWPTQRPQAQAQEGVYRTPAPTAPRIPIKKQPSTPWPSKRPPTPTSESTKLQSSVPVKDSKVDANASTSLVHNSFKDQKDVTEKPVDDRVSVGATLRESPVDTQTVEQASSEAVEAVSHAAQNAAETVHEAATSVEAEASDAVKSSAQGVQQFAQDAKNKASEIEHNVQQQDSQSRRAASIPDSSERNSLETNLNTPAHSYTVQKDACIPRSVDQNTESKDELAVDDEYDAAIEERTTPLRAARVPSSRLGRLLHYGSLGAGLAWGSAGEYWKRATGPSDAGAKSSAFLSEANVNRLVDKLSTMRGAALKLGQFLSIQDSHMLPPQIEEVMLRVQNSAHYMPAWQLDRVMQSELGPNWRAQFASFDERPFAAASIGQVHNAVLADTFPAQPDMAGKRVAVKVQFPGVADSINSDLSYIQWLFVASSLLPKGLFLENSIQVLQKELKEECDYAREAEMGRQFYKYVHTTHGAPGALKLEAPRVVDSLCTPQVLTTEFMRGKPLGKVMHLDQDTRDKIGLTVMDLSLRELFEWRLMQTDPNWSNFLYSERRKSIQLIDFGATRPYTQQFMDAWIGLLRAAVEGDRDACEAWSYTIGYLNGEEPKTMVKAHIDSMIALGEPFRASAPQPFPFANQTITDEVRKQIPIMLRERVRPPPPETYSLNRKLSGAFLLCARLKANVDCAKLFQRVTSQYVYANGSRNPPKPKQLQHSIGGARMLHTRVEFDERSSSEFGQHQNNIATKKRYALGRDLSSTWTHLNPLPPDSKPATTASSPMSFAGRAATEPTLNFFSSEQIRPEAAGTITVRGITVPLRPNPPGPEDCCMTEEMDGIRERLSQADPPITTKEWDTTKLGALPGKQTKEHFEVDDDSHVLGPEDPALKAFFQLEQKITRKQRSGAKTSSDKGSRL</sequence>